<sequence>MTSSFNPRTVLRQTSNGLLAEMFSVLEIPIRLNWSELAKTDVDTIFAAYLALDDGYRQQAELMLHDLHSMVNEESQMVIFRQCHRAGEHVFLNELERCESRYDVALLTRIYTDDLQGLERLTGECRFATLAAHCGIAPVSIPNSRTVTWKPSMPIGLAPTIYHPIKRLFTAPEPWMQPEEIASLELLLDPMMHVLEFGSGRSTFWLAHRVAKVTTIEHNARWLERTKPFPPNVEVRFEPPAWPVRSHASFPRSRPMKLSDITFCIKTIHRPWSCHRLVESLCKHIAEPNNNIIVVDDGQPERRFLPAYPETAAKCQVIHPPQVDVGVGVGRNISVDAVTTEFMFLLDDDHVVTPNLNLDKLIDRFSKLDIDILGVRQGAGGRPTMLSPLMNGKRI</sequence>
<dbReference type="EMBL" id="SJPM01000014">
    <property type="protein sequence ID" value="TWT91694.1"/>
    <property type="molecule type" value="Genomic_DNA"/>
</dbReference>
<dbReference type="Proteomes" id="UP000316213">
    <property type="component" value="Unassembled WGS sequence"/>
</dbReference>
<comment type="caution">
    <text evidence="2">The sequence shown here is derived from an EMBL/GenBank/DDBJ whole genome shotgun (WGS) entry which is preliminary data.</text>
</comment>
<name>A0A5C5ZVU3_9BACT</name>
<dbReference type="InterPro" id="IPR029044">
    <property type="entry name" value="Nucleotide-diphossugar_trans"/>
</dbReference>
<dbReference type="SUPFAM" id="SSF53335">
    <property type="entry name" value="S-adenosyl-L-methionine-dependent methyltransferases"/>
    <property type="match status" value="1"/>
</dbReference>
<dbReference type="RefSeq" id="WP_231603526.1">
    <property type="nucleotide sequence ID" value="NZ_SJPM01000014.1"/>
</dbReference>
<protein>
    <submittedName>
        <fullName evidence="2">Glycosyl transferase family 2</fullName>
    </submittedName>
</protein>
<dbReference type="Gene3D" id="3.40.50.150">
    <property type="entry name" value="Vaccinia Virus protein VP39"/>
    <property type="match status" value="1"/>
</dbReference>
<evidence type="ECO:0000313" key="3">
    <source>
        <dbReference type="Proteomes" id="UP000316213"/>
    </source>
</evidence>
<evidence type="ECO:0000313" key="2">
    <source>
        <dbReference type="EMBL" id="TWT91694.1"/>
    </source>
</evidence>
<reference evidence="2 3" key="1">
    <citation type="submission" date="2019-02" db="EMBL/GenBank/DDBJ databases">
        <title>Deep-cultivation of Planctomycetes and their phenomic and genomic characterization uncovers novel biology.</title>
        <authorList>
            <person name="Wiegand S."/>
            <person name="Jogler M."/>
            <person name="Boedeker C."/>
            <person name="Pinto D."/>
            <person name="Vollmers J."/>
            <person name="Rivas-Marin E."/>
            <person name="Kohn T."/>
            <person name="Peeters S.H."/>
            <person name="Heuer A."/>
            <person name="Rast P."/>
            <person name="Oberbeckmann S."/>
            <person name="Bunk B."/>
            <person name="Jeske O."/>
            <person name="Meyerdierks A."/>
            <person name="Storesund J.E."/>
            <person name="Kallscheuer N."/>
            <person name="Luecker S."/>
            <person name="Lage O.M."/>
            <person name="Pohl T."/>
            <person name="Merkel B.J."/>
            <person name="Hornburger P."/>
            <person name="Mueller R.-W."/>
            <person name="Bruemmer F."/>
            <person name="Labrenz M."/>
            <person name="Spormann A.M."/>
            <person name="Op Den Camp H."/>
            <person name="Overmann J."/>
            <person name="Amann R."/>
            <person name="Jetten M.S.M."/>
            <person name="Mascher T."/>
            <person name="Medema M.H."/>
            <person name="Devos D.P."/>
            <person name="Kaster A.-K."/>
            <person name="Ovreas L."/>
            <person name="Rohde M."/>
            <person name="Galperin M.Y."/>
            <person name="Jogler C."/>
        </authorList>
    </citation>
    <scope>NUCLEOTIDE SEQUENCE [LARGE SCALE GENOMIC DNA]</scope>
    <source>
        <strain evidence="2 3">Pla100</strain>
    </source>
</reference>
<dbReference type="Pfam" id="PF00535">
    <property type="entry name" value="Glycos_transf_2"/>
    <property type="match status" value="1"/>
</dbReference>
<dbReference type="CDD" id="cd00761">
    <property type="entry name" value="Glyco_tranf_GTA_type"/>
    <property type="match status" value="1"/>
</dbReference>
<dbReference type="InterPro" id="IPR001173">
    <property type="entry name" value="Glyco_trans_2-like"/>
</dbReference>
<accession>A0A5C5ZVU3</accession>
<dbReference type="SUPFAM" id="SSF53448">
    <property type="entry name" value="Nucleotide-diphospho-sugar transferases"/>
    <property type="match status" value="1"/>
</dbReference>
<dbReference type="Gene3D" id="3.90.550.10">
    <property type="entry name" value="Spore Coat Polysaccharide Biosynthesis Protein SpsA, Chain A"/>
    <property type="match status" value="1"/>
</dbReference>
<organism evidence="2 3">
    <name type="scientific">Neorhodopirellula pilleata</name>
    <dbReference type="NCBI Taxonomy" id="2714738"/>
    <lineage>
        <taxon>Bacteria</taxon>
        <taxon>Pseudomonadati</taxon>
        <taxon>Planctomycetota</taxon>
        <taxon>Planctomycetia</taxon>
        <taxon>Pirellulales</taxon>
        <taxon>Pirellulaceae</taxon>
        <taxon>Neorhodopirellula</taxon>
    </lineage>
</organism>
<keyword evidence="3" id="KW-1185">Reference proteome</keyword>
<keyword evidence="2" id="KW-0808">Transferase</keyword>
<evidence type="ECO:0000259" key="1">
    <source>
        <dbReference type="Pfam" id="PF00535"/>
    </source>
</evidence>
<feature type="domain" description="Glycosyltransferase 2-like" evidence="1">
    <location>
        <begin position="275"/>
        <end position="375"/>
    </location>
</feature>
<dbReference type="AlphaFoldDB" id="A0A5C5ZVU3"/>
<dbReference type="GO" id="GO:0016740">
    <property type="term" value="F:transferase activity"/>
    <property type="evidence" value="ECO:0007669"/>
    <property type="project" value="UniProtKB-KW"/>
</dbReference>
<proteinExistence type="predicted"/>
<dbReference type="InterPro" id="IPR029063">
    <property type="entry name" value="SAM-dependent_MTases_sf"/>
</dbReference>
<gene>
    <name evidence="2" type="ORF">Pla100_51360</name>
</gene>